<dbReference type="InterPro" id="IPR016064">
    <property type="entry name" value="NAD/diacylglycerol_kinase_sf"/>
</dbReference>
<dbReference type="Pfam" id="PF00781">
    <property type="entry name" value="DAGK_cat"/>
    <property type="match status" value="1"/>
</dbReference>
<dbReference type="AlphaFoldDB" id="K9FJT9"/>
<name>K9FJT9_PEND1</name>
<dbReference type="Gene3D" id="2.60.200.40">
    <property type="match status" value="1"/>
</dbReference>
<dbReference type="HOGENOM" id="CLU_021934_0_0_1"/>
<dbReference type="PANTHER" id="PTHR12358">
    <property type="entry name" value="SPHINGOSINE KINASE"/>
    <property type="match status" value="1"/>
</dbReference>
<dbReference type="RefSeq" id="XP_014530956.2">
    <property type="nucleotide sequence ID" value="XM_014675470.2"/>
</dbReference>
<sequence>MITWVAISKMSYPLAVDKFDKILKHTSHAGVECSLDFNNILCVVSNPPGFSVLFFEKTELDGPKSEDFSLRKIEIESLPAALAPFLTKIPSHLRSEDEPPIVQVVVSTGSGTGKAKTVFEDVVRPLFTYIGLENYEPYETESAQTIIELAQSKFLERAHDGVPQTIILLSGDGGLVDILEIFYKSKMTIGVSPNIVLIPCGTGNAMASSIGLRSGPVPGLSTLLRGSPSSIPVFAARFSPGSRLVIDEGRQRAEVNPDAQHTLYGAVVASWGLHAALVADSDTSEYRKFGVDRFKMAAQELLNPSDGTPPHQFKGKITLTTSNGPNKARAQEAVEGLEHMYALATLVPRLEKDFLISPDSVPLDGQMRFIRFGPMSAEDAMQLMTLAYQGGQHVIEDTVTYANIEQVRIDFKEDEEKWRRVCIDGKIVSVERDGWVEIRKEPSRLLNLIN</sequence>
<feature type="domain" description="DAGKc" evidence="1">
    <location>
        <begin position="96"/>
        <end position="241"/>
    </location>
</feature>
<dbReference type="GO" id="GO:0016020">
    <property type="term" value="C:membrane"/>
    <property type="evidence" value="ECO:0007669"/>
    <property type="project" value="TreeGrafter"/>
</dbReference>
<dbReference type="InterPro" id="IPR050187">
    <property type="entry name" value="Lipid_Phosphate_FormReg"/>
</dbReference>
<dbReference type="PROSITE" id="PS50146">
    <property type="entry name" value="DAGK"/>
    <property type="match status" value="1"/>
</dbReference>
<protein>
    <recommendedName>
        <fullName evidence="1">DAGKc domain-containing protein</fullName>
    </recommendedName>
</protein>
<evidence type="ECO:0000259" key="1">
    <source>
        <dbReference type="PROSITE" id="PS50146"/>
    </source>
</evidence>
<accession>K9FJT9</accession>
<dbReference type="InterPro" id="IPR017438">
    <property type="entry name" value="ATP-NAD_kinase_N"/>
</dbReference>
<dbReference type="OrthoDB" id="3853857at2759"/>
<dbReference type="Gene3D" id="3.40.50.10330">
    <property type="entry name" value="Probable inorganic polyphosphate/atp-NAD kinase, domain 1"/>
    <property type="match status" value="1"/>
</dbReference>
<dbReference type="GO" id="GO:0001727">
    <property type="term" value="F:lipid kinase activity"/>
    <property type="evidence" value="ECO:0007669"/>
    <property type="project" value="TreeGrafter"/>
</dbReference>
<dbReference type="GeneID" id="26235115"/>
<dbReference type="InterPro" id="IPR001206">
    <property type="entry name" value="Diacylglycerol_kinase_cat_dom"/>
</dbReference>
<dbReference type="GO" id="GO:0005737">
    <property type="term" value="C:cytoplasm"/>
    <property type="evidence" value="ECO:0007669"/>
    <property type="project" value="TreeGrafter"/>
</dbReference>
<proteinExistence type="predicted"/>
<dbReference type="VEuPathDB" id="FungiDB:PDIP_67990"/>
<dbReference type="GO" id="GO:0046512">
    <property type="term" value="P:sphingosine biosynthetic process"/>
    <property type="evidence" value="ECO:0007669"/>
    <property type="project" value="TreeGrafter"/>
</dbReference>
<dbReference type="PANTHER" id="PTHR12358:SF108">
    <property type="entry name" value="DAGKC DOMAIN-CONTAINING PROTEIN"/>
    <property type="match status" value="1"/>
</dbReference>
<comment type="caution">
    <text evidence="2">The sequence shown here is derived from an EMBL/GenBank/DDBJ whole genome shotgun (WGS) entry which is preliminary data.</text>
</comment>
<reference evidence="3" key="1">
    <citation type="journal article" date="2012" name="BMC Genomics">
        <title>Genome sequence of the necrotrophic fungus Penicillium digitatum, the main postharvest pathogen of citrus.</title>
        <authorList>
            <person name="Marcet-Houben M."/>
            <person name="Ballester A.-R."/>
            <person name="de la Fuente B."/>
            <person name="Harries E."/>
            <person name="Marcos J.F."/>
            <person name="Gonzalez-Candelas L."/>
            <person name="Gabaldon T."/>
        </authorList>
    </citation>
    <scope>NUCLEOTIDE SEQUENCE [LARGE SCALE GENOMIC DNA]</scope>
    <source>
        <strain evidence="3">Pd1 / CECT 20795</strain>
    </source>
</reference>
<dbReference type="KEGG" id="pdp:PDIP_67990"/>
<dbReference type="EMBL" id="AKCU01000438">
    <property type="protein sequence ID" value="EKV08507.1"/>
    <property type="molecule type" value="Genomic_DNA"/>
</dbReference>
<dbReference type="Proteomes" id="UP000009886">
    <property type="component" value="Unassembled WGS sequence"/>
</dbReference>
<gene>
    <name evidence="2" type="ORF">PDIP_67990</name>
</gene>
<evidence type="ECO:0000313" key="2">
    <source>
        <dbReference type="EMBL" id="EKV08507.1"/>
    </source>
</evidence>
<organism evidence="2 3">
    <name type="scientific">Penicillium digitatum (strain Pd1 / CECT 20795)</name>
    <name type="common">Green mold</name>
    <dbReference type="NCBI Taxonomy" id="1170230"/>
    <lineage>
        <taxon>Eukaryota</taxon>
        <taxon>Fungi</taxon>
        <taxon>Dikarya</taxon>
        <taxon>Ascomycota</taxon>
        <taxon>Pezizomycotina</taxon>
        <taxon>Eurotiomycetes</taxon>
        <taxon>Eurotiomycetidae</taxon>
        <taxon>Eurotiales</taxon>
        <taxon>Aspergillaceae</taxon>
        <taxon>Penicillium</taxon>
    </lineage>
</organism>
<dbReference type="SUPFAM" id="SSF111331">
    <property type="entry name" value="NAD kinase/diacylglycerol kinase-like"/>
    <property type="match status" value="1"/>
</dbReference>
<evidence type="ECO:0000313" key="3">
    <source>
        <dbReference type="Proteomes" id="UP000009886"/>
    </source>
</evidence>